<evidence type="ECO:0000313" key="1">
    <source>
        <dbReference type="EMBL" id="HIS35342.1"/>
    </source>
</evidence>
<reference evidence="1" key="2">
    <citation type="journal article" date="2021" name="PeerJ">
        <title>Extensive microbial diversity within the chicken gut microbiome revealed by metagenomics and culture.</title>
        <authorList>
            <person name="Gilroy R."/>
            <person name="Ravi A."/>
            <person name="Getino M."/>
            <person name="Pursley I."/>
            <person name="Horton D.L."/>
            <person name="Alikhan N.F."/>
            <person name="Baker D."/>
            <person name="Gharbi K."/>
            <person name="Hall N."/>
            <person name="Watson M."/>
            <person name="Adriaenssens E.M."/>
            <person name="Foster-Nyarko E."/>
            <person name="Jarju S."/>
            <person name="Secka A."/>
            <person name="Antonio M."/>
            <person name="Oren A."/>
            <person name="Chaudhuri R.R."/>
            <person name="La Ragione R."/>
            <person name="Hildebrand F."/>
            <person name="Pallen M.J."/>
        </authorList>
    </citation>
    <scope>NUCLEOTIDE SEQUENCE</scope>
    <source>
        <strain evidence="1">6276</strain>
    </source>
</reference>
<reference evidence="1" key="1">
    <citation type="submission" date="2020-10" db="EMBL/GenBank/DDBJ databases">
        <authorList>
            <person name="Gilroy R."/>
        </authorList>
    </citation>
    <scope>NUCLEOTIDE SEQUENCE</scope>
    <source>
        <strain evidence="1">6276</strain>
    </source>
</reference>
<protein>
    <submittedName>
        <fullName evidence="1">Uncharacterized protein</fullName>
    </submittedName>
</protein>
<sequence>DNLASVKRISEGQNKLTLDIKGVSTANNLTTMYKNTSDADSVIVENSGQNSVKVHINAANASNSNIIFDTPASSPVVVSDAISRNTLIWSIVAFIGLSCIFFMSKNIKDDPHEEIAEAIQKNMRDREIEMYKNYRKELLTIPSIDYKVKNPRVKEAIRRADTIRHLQRVVNK</sequence>
<dbReference type="Proteomes" id="UP000823928">
    <property type="component" value="Unassembled WGS sequence"/>
</dbReference>
<evidence type="ECO:0000313" key="2">
    <source>
        <dbReference type="Proteomes" id="UP000823928"/>
    </source>
</evidence>
<organism evidence="1 2">
    <name type="scientific">Candidatus Scatousia excrementigallinarum</name>
    <dbReference type="NCBI Taxonomy" id="2840935"/>
    <lineage>
        <taxon>Bacteria</taxon>
        <taxon>Candidatus Scatousia</taxon>
    </lineage>
</organism>
<gene>
    <name evidence="1" type="ORF">IAC10_01740</name>
</gene>
<accession>A0A9D1JLU4</accession>
<feature type="non-terminal residue" evidence="1">
    <location>
        <position position="1"/>
    </location>
</feature>
<name>A0A9D1JLU4_9BACT</name>
<proteinExistence type="predicted"/>
<comment type="caution">
    <text evidence="1">The sequence shown here is derived from an EMBL/GenBank/DDBJ whole genome shotgun (WGS) entry which is preliminary data.</text>
</comment>
<dbReference type="EMBL" id="DVIU01000036">
    <property type="protein sequence ID" value="HIS35342.1"/>
    <property type="molecule type" value="Genomic_DNA"/>
</dbReference>
<dbReference type="AlphaFoldDB" id="A0A9D1JLU4"/>